<feature type="transmembrane region" description="Helical" evidence="1">
    <location>
        <begin position="61"/>
        <end position="80"/>
    </location>
</feature>
<dbReference type="Proteomes" id="UP000823935">
    <property type="component" value="Unassembled WGS sequence"/>
</dbReference>
<reference evidence="2" key="1">
    <citation type="submission" date="2020-10" db="EMBL/GenBank/DDBJ databases">
        <authorList>
            <person name="Gilroy R."/>
        </authorList>
    </citation>
    <scope>NUCLEOTIDE SEQUENCE</scope>
    <source>
        <strain evidence="2">CHK190-19873</strain>
    </source>
</reference>
<dbReference type="AlphaFoldDB" id="A0A9D1EV35"/>
<dbReference type="EMBL" id="DVIQ01000100">
    <property type="protein sequence ID" value="HIS32800.1"/>
    <property type="molecule type" value="Genomic_DNA"/>
</dbReference>
<proteinExistence type="predicted"/>
<name>A0A9D1EV35_9FIRM</name>
<reference evidence="2" key="2">
    <citation type="journal article" date="2021" name="PeerJ">
        <title>Extensive microbial diversity within the chicken gut microbiome revealed by metagenomics and culture.</title>
        <authorList>
            <person name="Gilroy R."/>
            <person name="Ravi A."/>
            <person name="Getino M."/>
            <person name="Pursley I."/>
            <person name="Horton D.L."/>
            <person name="Alikhan N.F."/>
            <person name="Baker D."/>
            <person name="Gharbi K."/>
            <person name="Hall N."/>
            <person name="Watson M."/>
            <person name="Adriaenssens E.M."/>
            <person name="Foster-Nyarko E."/>
            <person name="Jarju S."/>
            <person name="Secka A."/>
            <person name="Antonio M."/>
            <person name="Oren A."/>
            <person name="Chaudhuri R.R."/>
            <person name="La Ragione R."/>
            <person name="Hildebrand F."/>
            <person name="Pallen M.J."/>
        </authorList>
    </citation>
    <scope>NUCLEOTIDE SEQUENCE</scope>
    <source>
        <strain evidence="2">CHK190-19873</strain>
    </source>
</reference>
<comment type="caution">
    <text evidence="2">The sequence shown here is derived from an EMBL/GenBank/DDBJ whole genome shotgun (WGS) entry which is preliminary data.</text>
</comment>
<dbReference type="GO" id="GO:0006508">
    <property type="term" value="P:proteolysis"/>
    <property type="evidence" value="ECO:0007669"/>
    <property type="project" value="InterPro"/>
</dbReference>
<accession>A0A9D1EV35</accession>
<feature type="transmembrane region" description="Helical" evidence="1">
    <location>
        <begin position="6"/>
        <end position="29"/>
    </location>
</feature>
<keyword evidence="1" id="KW-0812">Transmembrane</keyword>
<feature type="transmembrane region" description="Helical" evidence="1">
    <location>
        <begin position="92"/>
        <end position="110"/>
    </location>
</feature>
<feature type="transmembrane region" description="Helical" evidence="1">
    <location>
        <begin position="116"/>
        <end position="135"/>
    </location>
</feature>
<evidence type="ECO:0000313" key="2">
    <source>
        <dbReference type="EMBL" id="HIS32800.1"/>
    </source>
</evidence>
<keyword evidence="1" id="KW-0472">Membrane</keyword>
<organism evidence="2 3">
    <name type="scientific">Candidatus Limivivens intestinipullorum</name>
    <dbReference type="NCBI Taxonomy" id="2840858"/>
    <lineage>
        <taxon>Bacteria</taxon>
        <taxon>Bacillati</taxon>
        <taxon>Bacillota</taxon>
        <taxon>Clostridia</taxon>
        <taxon>Lachnospirales</taxon>
        <taxon>Lachnospiraceae</taxon>
        <taxon>Lachnospiraceae incertae sedis</taxon>
        <taxon>Candidatus Limivivens</taxon>
    </lineage>
</organism>
<feature type="transmembrane region" description="Helical" evidence="1">
    <location>
        <begin position="36"/>
        <end position="55"/>
    </location>
</feature>
<evidence type="ECO:0000313" key="3">
    <source>
        <dbReference type="Proteomes" id="UP000823935"/>
    </source>
</evidence>
<keyword evidence="1" id="KW-1133">Transmembrane helix</keyword>
<dbReference type="GO" id="GO:0004190">
    <property type="term" value="F:aspartic-type endopeptidase activity"/>
    <property type="evidence" value="ECO:0007669"/>
    <property type="project" value="InterPro"/>
</dbReference>
<dbReference type="GO" id="GO:0030436">
    <property type="term" value="P:asexual sporulation"/>
    <property type="evidence" value="ECO:0007669"/>
    <property type="project" value="InterPro"/>
</dbReference>
<gene>
    <name evidence="2" type="ORF">IAB44_14835</name>
</gene>
<dbReference type="Pfam" id="PF03419">
    <property type="entry name" value="Peptidase_U4"/>
    <property type="match status" value="1"/>
</dbReference>
<dbReference type="InterPro" id="IPR005081">
    <property type="entry name" value="SpoIIGA"/>
</dbReference>
<sequence>MYYVFYIDVFAAENFLLDICVLLVTGWILKKKPKPLRLFAAGILGSAAACVPVFVPAMRFGWAMIALALLVGGGMVGIVFGFSRKKGYLKSTLVFFGSACLMEGIFRVLVTQAALPVLLAGLCSALLAYGVSCLWDRLKTRTRALYEVTLLLGEKKVRLTALRDTGNQLYDPVKRRPVSIGDYDILKELLMQNTPVFLIPYHSIGRSRGLLPGFLADRMVIRSGEGAEIFIEHPVLALSREPVSRRGGYQMLLHPDLAE</sequence>
<protein>
    <submittedName>
        <fullName evidence="2">Sigma-E processing peptidase SpoIIGA</fullName>
    </submittedName>
</protein>
<evidence type="ECO:0000256" key="1">
    <source>
        <dbReference type="SAM" id="Phobius"/>
    </source>
</evidence>